<evidence type="ECO:0000313" key="13">
    <source>
        <dbReference type="EMBL" id="EFX78460.1"/>
    </source>
</evidence>
<dbReference type="InterPro" id="IPR050216">
    <property type="entry name" value="LRR_domain-containing"/>
</dbReference>
<keyword evidence="8" id="KW-0067">ATP-binding</keyword>
<reference evidence="13 14" key="1">
    <citation type="journal article" date="2011" name="Science">
        <title>The ecoresponsive genome of Daphnia pulex.</title>
        <authorList>
            <person name="Colbourne J.K."/>
            <person name="Pfrender M.E."/>
            <person name="Gilbert D."/>
            <person name="Thomas W.K."/>
            <person name="Tucker A."/>
            <person name="Oakley T.H."/>
            <person name="Tokishita S."/>
            <person name="Aerts A."/>
            <person name="Arnold G.J."/>
            <person name="Basu M.K."/>
            <person name="Bauer D.J."/>
            <person name="Caceres C.E."/>
            <person name="Carmel L."/>
            <person name="Casola C."/>
            <person name="Choi J.H."/>
            <person name="Detter J.C."/>
            <person name="Dong Q."/>
            <person name="Dusheyko S."/>
            <person name="Eads B.D."/>
            <person name="Frohlich T."/>
            <person name="Geiler-Samerotte K.A."/>
            <person name="Gerlach D."/>
            <person name="Hatcher P."/>
            <person name="Jogdeo S."/>
            <person name="Krijgsveld J."/>
            <person name="Kriventseva E.V."/>
            <person name="Kultz D."/>
            <person name="Laforsch C."/>
            <person name="Lindquist E."/>
            <person name="Lopez J."/>
            <person name="Manak J.R."/>
            <person name="Muller J."/>
            <person name="Pangilinan J."/>
            <person name="Patwardhan R.P."/>
            <person name="Pitluck S."/>
            <person name="Pritham E.J."/>
            <person name="Rechtsteiner A."/>
            <person name="Rho M."/>
            <person name="Rogozin I.B."/>
            <person name="Sakarya O."/>
            <person name="Salamov A."/>
            <person name="Schaack S."/>
            <person name="Shapiro H."/>
            <person name="Shiga Y."/>
            <person name="Skalitzky C."/>
            <person name="Smith Z."/>
            <person name="Souvorov A."/>
            <person name="Sung W."/>
            <person name="Tang Z."/>
            <person name="Tsuchiya D."/>
            <person name="Tu H."/>
            <person name="Vos H."/>
            <person name="Wang M."/>
            <person name="Wolf Y.I."/>
            <person name="Yamagata H."/>
            <person name="Yamada T."/>
            <person name="Ye Y."/>
            <person name="Shaw J.R."/>
            <person name="Andrews J."/>
            <person name="Crease T.J."/>
            <person name="Tang H."/>
            <person name="Lucas S.M."/>
            <person name="Robertson H.M."/>
            <person name="Bork P."/>
            <person name="Koonin E.V."/>
            <person name="Zdobnov E.M."/>
            <person name="Grigoriev I.V."/>
            <person name="Lynch M."/>
            <person name="Boore J.L."/>
        </authorList>
    </citation>
    <scope>NUCLEOTIDE SEQUENCE [LARGE SCALE GENOMIC DNA]</scope>
</reference>
<dbReference type="GO" id="GO:0004674">
    <property type="term" value="F:protein serine/threonine kinase activity"/>
    <property type="evidence" value="ECO:0007669"/>
    <property type="project" value="UniProtKB-KW"/>
</dbReference>
<evidence type="ECO:0000256" key="3">
    <source>
        <dbReference type="ARBA" id="ARBA00022614"/>
    </source>
</evidence>
<proteinExistence type="predicted"/>
<dbReference type="SMART" id="SM00364">
    <property type="entry name" value="LRR_BAC"/>
    <property type="match status" value="8"/>
</dbReference>
<dbReference type="InterPro" id="IPR000719">
    <property type="entry name" value="Prot_kinase_dom"/>
</dbReference>
<dbReference type="InterPro" id="IPR027417">
    <property type="entry name" value="P-loop_NTPase"/>
</dbReference>
<dbReference type="InterPro" id="IPR032171">
    <property type="entry name" value="COR-A"/>
</dbReference>
<dbReference type="KEGG" id="dpx:DAPPUDRAFT_320464"/>
<dbReference type="EMBL" id="GL732557">
    <property type="protein sequence ID" value="EFX78460.1"/>
    <property type="molecule type" value="Genomic_DNA"/>
</dbReference>
<dbReference type="InParanoid" id="E9GPX3"/>
<dbReference type="EC" id="2.7.11.1" evidence="1"/>
<dbReference type="InterPro" id="IPR025875">
    <property type="entry name" value="Leu-rich_rpt_4"/>
</dbReference>
<keyword evidence="6" id="KW-0547">Nucleotide-binding</keyword>
<dbReference type="SUPFAM" id="SSF52540">
    <property type="entry name" value="P-loop containing nucleoside triphosphate hydrolases"/>
    <property type="match status" value="1"/>
</dbReference>
<evidence type="ECO:0000256" key="9">
    <source>
        <dbReference type="ARBA" id="ARBA00047899"/>
    </source>
</evidence>
<keyword evidence="7" id="KW-0418">Kinase</keyword>
<dbReference type="SUPFAM" id="SSF50998">
    <property type="entry name" value="Quinoprotein alcohol dehydrogenase-like"/>
    <property type="match status" value="1"/>
</dbReference>
<dbReference type="SMART" id="SM00220">
    <property type="entry name" value="S_TKc"/>
    <property type="match status" value="1"/>
</dbReference>
<feature type="domain" description="Protein kinase" evidence="11">
    <location>
        <begin position="809"/>
        <end position="1140"/>
    </location>
</feature>
<keyword evidence="14" id="KW-1185">Reference proteome</keyword>
<dbReference type="SUPFAM" id="SSF52058">
    <property type="entry name" value="L domain-like"/>
    <property type="match status" value="1"/>
</dbReference>
<keyword evidence="4" id="KW-0808">Transferase</keyword>
<dbReference type="InterPro" id="IPR032675">
    <property type="entry name" value="LRR_dom_sf"/>
</dbReference>
<evidence type="ECO:0000313" key="14">
    <source>
        <dbReference type="Proteomes" id="UP000000305"/>
    </source>
</evidence>
<evidence type="ECO:0000259" key="11">
    <source>
        <dbReference type="PROSITE" id="PS50011"/>
    </source>
</evidence>
<protein>
    <recommendedName>
        <fullName evidence="1">non-specific serine/threonine protein kinase</fullName>
        <ecNumber evidence="1">2.7.11.1</ecNumber>
    </recommendedName>
</protein>
<keyword evidence="5" id="KW-0677">Repeat</keyword>
<evidence type="ECO:0000256" key="8">
    <source>
        <dbReference type="ARBA" id="ARBA00022840"/>
    </source>
</evidence>
<dbReference type="PROSITE" id="PS00108">
    <property type="entry name" value="PROTEIN_KINASE_ST"/>
    <property type="match status" value="1"/>
</dbReference>
<evidence type="ECO:0000256" key="4">
    <source>
        <dbReference type="ARBA" id="ARBA00022679"/>
    </source>
</evidence>
<dbReference type="FunFam" id="1.10.510.10:FF:002474">
    <property type="match status" value="1"/>
</dbReference>
<dbReference type="FunFam" id="3.40.50.300:FF:001518">
    <property type="entry name" value="Leucine-rich repeat kinase, isoform C"/>
    <property type="match status" value="1"/>
</dbReference>
<dbReference type="PANTHER" id="PTHR48051">
    <property type="match status" value="1"/>
</dbReference>
<evidence type="ECO:0000256" key="6">
    <source>
        <dbReference type="ARBA" id="ARBA00022741"/>
    </source>
</evidence>
<evidence type="ECO:0000256" key="1">
    <source>
        <dbReference type="ARBA" id="ARBA00012513"/>
    </source>
</evidence>
<comment type="catalytic activity">
    <reaction evidence="10">
        <text>L-seryl-[protein] + ATP = O-phospho-L-seryl-[protein] + ADP + H(+)</text>
        <dbReference type="Rhea" id="RHEA:17989"/>
        <dbReference type="Rhea" id="RHEA-COMP:9863"/>
        <dbReference type="Rhea" id="RHEA-COMP:11604"/>
        <dbReference type="ChEBI" id="CHEBI:15378"/>
        <dbReference type="ChEBI" id="CHEBI:29999"/>
        <dbReference type="ChEBI" id="CHEBI:30616"/>
        <dbReference type="ChEBI" id="CHEBI:83421"/>
        <dbReference type="ChEBI" id="CHEBI:456216"/>
        <dbReference type="EC" id="2.7.11.1"/>
    </reaction>
</comment>
<sequence>MGMIDLLLKHGARDVESKALYVAVQAKDDIITAKLLALKSHIDRENTINKKAGSPSESRGFGSLGQVFPTNAVMVNWHGQQCLEYIRPQWLSEAAVSLNPKMKLHPRAHHVALHSITRIDLSNNVLMELPSCVFQLQSLRHLNVAQNKIEHLPSGLYNCPLLEELMLQDNRLDFLPDSLFKLPSLTVLDVSNNKLQKIPIDIWNAPKLKEMNASFNLLVDLPNFLTESPFDITGSSELGKKLDLFTPRRTSHGSEKSSISFSDEDSLEDAKMMRSMQLATINITPQELTHHSLWSHTVDINETLPADIDSPQSCSQLIHLNLAHNNFSSIPVSLACIAVNLIRLNLSFNKLTDIGPLCNYPHGLKQLDLSHNQIENWPPFSNWDILQLDEPISPLSSSSPFLCSPPTVTCFAGIDRNPPKTPVTQGRKFHKTSKVVACSHRRHHKLENVRTLILGDNQLTGIHLWFDEGFEDDVDTHVSSSHKSKLLFPNLSAFDLSNNKIREIPNAIHELNNLSVFNVSGNPDIVELPPRMGLLSKLWNLNTRGCNLQEPLRSMIESKKYKTMDVVGYLKSVLEDARPYARMKLMLVGVQGIGKTSLLEQLRQEGTGSYKKKPPEHWAKRMGNRNIHSRTPRGVNLSTVGVDIGDWTYEKKVKGHGPVTFRTWDFAGQKEYYATHQYFLSKRSLYLVLWRITDGVKGIDEIFHWLVNIQARAPNSPVLIVGTHFDLVKDTFPSSYSEDLQQLVRDRFINIVDAEKCGLPRVLDTIEISCHTRHNVRLLCNLIYDAVFSLKLPGSKERMLEQHIPATYLALEDVIGLLATEQKNNSRDPVLSSERYHIGVAHIMNSRFRMSFRDTAELNQATAFLHENGVMLHYEDATLKDLYFLDPQWLCDMLAHVVTIREINPFAPNGIMRLEDLQLVFRSSTSAPTEAQAYVVNLLNKFEVALTWDSRTLLIPSLLPTEDQTAYGLPGSDVRVKIAKALEYLHQQRIIYRDLKSENVLVWALPGPGERKTDAKVDVKLADYGISRLSLPTGAKGFGGTEGFMAPEIMRFNGEEEYTDKVDCFSFGMFLYELLTLRQPFESHESVKEFILEGGRPSISPRDATYPVYLLDLMVLCWSQQPKDRPTASQIVSIASAPEFTHLLDVVSLNHSGFCTDGVAVPVPNTTDESLHELWLSSTACQVDLLLASSQPPEIANGCGSWLDYYSLQSEVDQPITAACLVGDSVWLGDARGQIFCFSTRTYQCLFRYALEPDSSSTASIRRLIHLPLLHRVAVALANGRLFLCRDDFIPLMSTQGEGTFVMTELGLGGSGAPLHCMAAIYSTTKGKVELWCGQSQGSICVFVLGEGVVTGQEVINHYDPVLPGLEVLQMVAVDNLLIENNVDVFDYDEETHYENLAETTSPVVWSYVYPGCVVYRWCANTRRILHRLDCSKLAPCSESLQSISIEEHLSPGRCQVTSLAVQGRELYIGTTWGCLIVAEASSLRPITVFRPYEDEVRLILPLSSYDRDKEKQSVLVATIGKGYRNLLHRYGSWSHLKSSSAPSMSERQLNMQVLLWRAGDWI</sequence>
<evidence type="ECO:0000256" key="10">
    <source>
        <dbReference type="ARBA" id="ARBA00048679"/>
    </source>
</evidence>
<dbReference type="Pfam" id="PF16095">
    <property type="entry name" value="COR-A"/>
    <property type="match status" value="1"/>
</dbReference>
<keyword evidence="3" id="KW-0433">Leucine-rich repeat</keyword>
<dbReference type="eggNOG" id="KOG0192">
    <property type="taxonomic scope" value="Eukaryota"/>
</dbReference>
<dbReference type="OrthoDB" id="10252328at2759"/>
<dbReference type="InterPro" id="IPR003591">
    <property type="entry name" value="Leu-rich_rpt_typical-subtyp"/>
</dbReference>
<dbReference type="Gene3D" id="3.80.10.10">
    <property type="entry name" value="Ribonuclease Inhibitor"/>
    <property type="match status" value="3"/>
</dbReference>
<dbReference type="PANTHER" id="PTHR48051:SF54">
    <property type="entry name" value="LEUCINE-RICH REPEAT-CONTAINING PROTEIN"/>
    <property type="match status" value="1"/>
</dbReference>
<dbReference type="Gene3D" id="3.40.50.300">
    <property type="entry name" value="P-loop containing nucleotide triphosphate hydrolases"/>
    <property type="match status" value="1"/>
</dbReference>
<dbReference type="SMART" id="SM00369">
    <property type="entry name" value="LRR_TYP"/>
    <property type="match status" value="9"/>
</dbReference>
<dbReference type="Proteomes" id="UP000000305">
    <property type="component" value="Unassembled WGS sequence"/>
</dbReference>
<dbReference type="Gene3D" id="1.10.510.10">
    <property type="entry name" value="Transferase(Phosphotransferase) domain 1"/>
    <property type="match status" value="1"/>
</dbReference>
<dbReference type="InterPro" id="IPR020859">
    <property type="entry name" value="ROC"/>
</dbReference>
<dbReference type="eggNOG" id="KOG0504">
    <property type="taxonomic scope" value="Eukaryota"/>
</dbReference>
<name>E9GPX3_DAPPU</name>
<dbReference type="PROSITE" id="PS51424">
    <property type="entry name" value="ROC"/>
    <property type="match status" value="1"/>
</dbReference>
<dbReference type="Pfam" id="PF23748">
    <property type="entry name" value="Beta-prop_LRRK2"/>
    <property type="match status" value="1"/>
</dbReference>
<dbReference type="PROSITE" id="PS51450">
    <property type="entry name" value="LRR"/>
    <property type="match status" value="5"/>
</dbReference>
<evidence type="ECO:0000256" key="7">
    <source>
        <dbReference type="ARBA" id="ARBA00022777"/>
    </source>
</evidence>
<evidence type="ECO:0000259" key="12">
    <source>
        <dbReference type="PROSITE" id="PS51424"/>
    </source>
</evidence>
<evidence type="ECO:0000256" key="5">
    <source>
        <dbReference type="ARBA" id="ARBA00022737"/>
    </source>
</evidence>
<dbReference type="GO" id="GO:0009966">
    <property type="term" value="P:regulation of signal transduction"/>
    <property type="evidence" value="ECO:0007669"/>
    <property type="project" value="UniProtKB-ARBA"/>
</dbReference>
<dbReference type="InterPro" id="IPR011047">
    <property type="entry name" value="Quinoprotein_ADH-like_sf"/>
</dbReference>
<dbReference type="GO" id="GO:0005524">
    <property type="term" value="F:ATP binding"/>
    <property type="evidence" value="ECO:0007669"/>
    <property type="project" value="UniProtKB-KW"/>
</dbReference>
<keyword evidence="2" id="KW-0723">Serine/threonine-protein kinase</keyword>
<dbReference type="InterPro" id="IPR008271">
    <property type="entry name" value="Ser/Thr_kinase_AS"/>
</dbReference>
<evidence type="ECO:0000256" key="2">
    <source>
        <dbReference type="ARBA" id="ARBA00022527"/>
    </source>
</evidence>
<dbReference type="PhylomeDB" id="E9GPX3"/>
<dbReference type="eggNOG" id="KOG0619">
    <property type="taxonomic scope" value="Eukaryota"/>
</dbReference>
<dbReference type="STRING" id="6669.E9GPX3"/>
<dbReference type="PROSITE" id="PS50011">
    <property type="entry name" value="PROTEIN_KINASE_DOM"/>
    <property type="match status" value="1"/>
</dbReference>
<dbReference type="InterPro" id="IPR001611">
    <property type="entry name" value="Leu-rich_rpt"/>
</dbReference>
<dbReference type="OMA" id="VEREWCY"/>
<accession>E9GPX3</accession>
<dbReference type="PRINTS" id="PR00449">
    <property type="entry name" value="RASTRNSFRMNG"/>
</dbReference>
<dbReference type="Pfam" id="PF13855">
    <property type="entry name" value="LRR_8"/>
    <property type="match status" value="1"/>
</dbReference>
<dbReference type="Pfam" id="PF08477">
    <property type="entry name" value="Roc"/>
    <property type="match status" value="1"/>
</dbReference>
<dbReference type="SUPFAM" id="SSF56112">
    <property type="entry name" value="Protein kinase-like (PK-like)"/>
    <property type="match status" value="1"/>
</dbReference>
<organism evidence="13 14">
    <name type="scientific">Daphnia pulex</name>
    <name type="common">Water flea</name>
    <dbReference type="NCBI Taxonomy" id="6669"/>
    <lineage>
        <taxon>Eukaryota</taxon>
        <taxon>Metazoa</taxon>
        <taxon>Ecdysozoa</taxon>
        <taxon>Arthropoda</taxon>
        <taxon>Crustacea</taxon>
        <taxon>Branchiopoda</taxon>
        <taxon>Diplostraca</taxon>
        <taxon>Cladocera</taxon>
        <taxon>Anomopoda</taxon>
        <taxon>Daphniidae</taxon>
        <taxon>Daphnia</taxon>
    </lineage>
</organism>
<feature type="domain" description="Roc" evidence="12">
    <location>
        <begin position="576"/>
        <end position="790"/>
    </location>
</feature>
<dbReference type="Pfam" id="PF12799">
    <property type="entry name" value="LRR_4"/>
    <property type="match status" value="1"/>
</dbReference>
<dbReference type="InterPro" id="IPR056602">
    <property type="entry name" value="Beta-prop_LRRK2"/>
</dbReference>
<dbReference type="Pfam" id="PF00069">
    <property type="entry name" value="Pkinase"/>
    <property type="match status" value="1"/>
</dbReference>
<dbReference type="HOGENOM" id="CLU_000987_0_0_1"/>
<dbReference type="Gene3D" id="3.30.70.1390">
    <property type="entry name" value="ROC domain from the Parkinson's disease-associated leucine-rich repeat kinase 2"/>
    <property type="match status" value="1"/>
</dbReference>
<dbReference type="GO" id="GO:0005737">
    <property type="term" value="C:cytoplasm"/>
    <property type="evidence" value="ECO:0000318"/>
    <property type="project" value="GO_Central"/>
</dbReference>
<gene>
    <name evidence="13" type="ORF">DAPPUDRAFT_320464</name>
</gene>
<dbReference type="InterPro" id="IPR011009">
    <property type="entry name" value="Kinase-like_dom_sf"/>
</dbReference>
<comment type="catalytic activity">
    <reaction evidence="9">
        <text>L-threonyl-[protein] + ATP = O-phospho-L-threonyl-[protein] + ADP + H(+)</text>
        <dbReference type="Rhea" id="RHEA:46608"/>
        <dbReference type="Rhea" id="RHEA-COMP:11060"/>
        <dbReference type="Rhea" id="RHEA-COMP:11605"/>
        <dbReference type="ChEBI" id="CHEBI:15378"/>
        <dbReference type="ChEBI" id="CHEBI:30013"/>
        <dbReference type="ChEBI" id="CHEBI:30616"/>
        <dbReference type="ChEBI" id="CHEBI:61977"/>
        <dbReference type="ChEBI" id="CHEBI:456216"/>
        <dbReference type="EC" id="2.7.11.1"/>
    </reaction>
</comment>